<dbReference type="InterPro" id="IPR023339">
    <property type="entry name" value="CVC"/>
</dbReference>
<comment type="similarity">
    <text evidence="2">Belongs to the paired homeobox family.</text>
</comment>
<feature type="region of interest" description="Disordered" evidence="11">
    <location>
        <begin position="149"/>
        <end position="189"/>
    </location>
</feature>
<dbReference type="PANTHER" id="PTHR46892:SF3">
    <property type="entry name" value="VISUAL SYSTEM HOMEOBOX 2"/>
    <property type="match status" value="1"/>
</dbReference>
<evidence type="ECO:0000256" key="11">
    <source>
        <dbReference type="SAM" id="MobiDB-lite"/>
    </source>
</evidence>
<evidence type="ECO:0000256" key="7">
    <source>
        <dbReference type="ARBA" id="ARBA00023163"/>
    </source>
</evidence>
<dbReference type="FunFam" id="1.10.10.60:FF:000065">
    <property type="entry name" value="Visual system homeobox 1"/>
    <property type="match status" value="1"/>
</dbReference>
<dbReference type="InterPro" id="IPR052294">
    <property type="entry name" value="VSX_homeobox_regulators"/>
</dbReference>
<evidence type="ECO:0000259" key="13">
    <source>
        <dbReference type="PROSITE" id="PS51496"/>
    </source>
</evidence>
<dbReference type="SMART" id="SM00389">
    <property type="entry name" value="HOX"/>
    <property type="match status" value="1"/>
</dbReference>
<evidence type="ECO:0000259" key="12">
    <source>
        <dbReference type="PROSITE" id="PS50071"/>
    </source>
</evidence>
<evidence type="ECO:0000256" key="2">
    <source>
        <dbReference type="ARBA" id="ARBA00005733"/>
    </source>
</evidence>
<dbReference type="WBParaSite" id="PSAMB.scaffold21size117079.g526.t1">
    <property type="protein sequence ID" value="PSAMB.scaffold21size117079.g526.t1"/>
    <property type="gene ID" value="PSAMB.scaffold21size117079.g526"/>
</dbReference>
<evidence type="ECO:0000256" key="5">
    <source>
        <dbReference type="ARBA" id="ARBA00023125"/>
    </source>
</evidence>
<feature type="region of interest" description="Disordered" evidence="11">
    <location>
        <begin position="23"/>
        <end position="47"/>
    </location>
</feature>
<dbReference type="Gene3D" id="1.10.10.60">
    <property type="entry name" value="Homeodomain-like"/>
    <property type="match status" value="1"/>
</dbReference>
<reference evidence="15" key="1">
    <citation type="submission" date="2022-11" db="UniProtKB">
        <authorList>
            <consortium name="WormBaseParasite"/>
        </authorList>
    </citation>
    <scope>IDENTIFICATION</scope>
</reference>
<sequence>MPGFMPNTTSTPRMPFAIHELLGLTGHPSNGSPQSSPNFGACRPELPTPTSTLVNPYHAYHQGAQQTPFSVPSSGATATAFSFQHQSAYHQQQNAFHSNHFLAGIDPATAAVAMGFGQRNQQMGQQQMLNHEMSNACLRQSDIFGGGFGPSMGQSMVSSNDQQPSPESSGELTTTPVAAGGKAKRKKRRHRTIFTQYQVEELEKAFQEAHYPDVYAREMLALKSDLPEDRIQVWFQNRRAKWRKTEKCWGKSTIMAEYGLYGAMVRHSLPLPETITKSAQNGDPTVSAAPWLLGMHKKSLEAAAHLENVTELEKDGSSPEMDHNSSSDQSTPVSPATGVTKRTTDVTSNADPSLTIGSLDHHLSAHLQQFVRPAAATIFDGQYATSMSATL</sequence>
<dbReference type="AlphaFoldDB" id="A0A914VMZ9"/>
<feature type="domain" description="Homeobox" evidence="12">
    <location>
        <begin position="185"/>
        <end position="245"/>
    </location>
</feature>
<accession>A0A914VMZ9</accession>
<dbReference type="GO" id="GO:0005634">
    <property type="term" value="C:nucleus"/>
    <property type="evidence" value="ECO:0007669"/>
    <property type="project" value="UniProtKB-SubCell"/>
</dbReference>
<feature type="domain" description="CVC" evidence="13">
    <location>
        <begin position="247"/>
        <end position="301"/>
    </location>
</feature>
<dbReference type="InterPro" id="IPR009057">
    <property type="entry name" value="Homeodomain-like_sf"/>
</dbReference>
<name>A0A914VMZ9_9BILA</name>
<keyword evidence="14" id="KW-1185">Reference proteome</keyword>
<feature type="compositionally biased region" description="Basic and acidic residues" evidence="11">
    <location>
        <begin position="311"/>
        <end position="325"/>
    </location>
</feature>
<keyword evidence="7" id="KW-0804">Transcription</keyword>
<keyword evidence="4" id="KW-0805">Transcription regulation</keyword>
<keyword evidence="8 9" id="KW-0539">Nucleus</keyword>
<evidence type="ECO:0000256" key="6">
    <source>
        <dbReference type="ARBA" id="ARBA00023155"/>
    </source>
</evidence>
<dbReference type="InterPro" id="IPR001356">
    <property type="entry name" value="HD"/>
</dbReference>
<evidence type="ECO:0000256" key="10">
    <source>
        <dbReference type="RuleBase" id="RU000682"/>
    </source>
</evidence>
<dbReference type="Pfam" id="PF00046">
    <property type="entry name" value="Homeodomain"/>
    <property type="match status" value="1"/>
</dbReference>
<dbReference type="GO" id="GO:0000981">
    <property type="term" value="F:DNA-binding transcription factor activity, RNA polymerase II-specific"/>
    <property type="evidence" value="ECO:0007669"/>
    <property type="project" value="InterPro"/>
</dbReference>
<feature type="DNA-binding region" description="Homeobox" evidence="9">
    <location>
        <begin position="187"/>
        <end position="246"/>
    </location>
</feature>
<dbReference type="InterPro" id="IPR017970">
    <property type="entry name" value="Homeobox_CS"/>
</dbReference>
<dbReference type="PROSITE" id="PS50071">
    <property type="entry name" value="HOMEOBOX_2"/>
    <property type="match status" value="1"/>
</dbReference>
<keyword evidence="5 9" id="KW-0238">DNA-binding</keyword>
<protein>
    <submittedName>
        <fullName evidence="15">Ceh-10 homeodomain-containing homolog</fullName>
    </submittedName>
</protein>
<organism evidence="14 15">
    <name type="scientific">Plectus sambesii</name>
    <dbReference type="NCBI Taxonomy" id="2011161"/>
    <lineage>
        <taxon>Eukaryota</taxon>
        <taxon>Metazoa</taxon>
        <taxon>Ecdysozoa</taxon>
        <taxon>Nematoda</taxon>
        <taxon>Chromadorea</taxon>
        <taxon>Plectida</taxon>
        <taxon>Plectina</taxon>
        <taxon>Plectoidea</taxon>
        <taxon>Plectidae</taxon>
        <taxon>Plectus</taxon>
    </lineage>
</organism>
<feature type="compositionally biased region" description="Polar residues" evidence="11">
    <location>
        <begin position="27"/>
        <end position="38"/>
    </location>
</feature>
<dbReference type="PROSITE" id="PS51496">
    <property type="entry name" value="CVC"/>
    <property type="match status" value="1"/>
</dbReference>
<evidence type="ECO:0000313" key="14">
    <source>
        <dbReference type="Proteomes" id="UP000887566"/>
    </source>
</evidence>
<dbReference type="Proteomes" id="UP000887566">
    <property type="component" value="Unplaced"/>
</dbReference>
<evidence type="ECO:0000313" key="15">
    <source>
        <dbReference type="WBParaSite" id="PSAMB.scaffold21size117079.g526.t1"/>
    </source>
</evidence>
<comment type="subcellular location">
    <subcellularLocation>
        <location evidence="1 9 10">Nucleus</location>
    </subcellularLocation>
</comment>
<feature type="region of interest" description="Disordered" evidence="11">
    <location>
        <begin position="310"/>
        <end position="351"/>
    </location>
</feature>
<dbReference type="PANTHER" id="PTHR46892">
    <property type="entry name" value="VISUAL SYSTEM HOMEOBOX 2"/>
    <property type="match status" value="1"/>
</dbReference>
<feature type="compositionally biased region" description="Polar residues" evidence="11">
    <location>
        <begin position="152"/>
        <end position="176"/>
    </location>
</feature>
<evidence type="ECO:0000256" key="9">
    <source>
        <dbReference type="PROSITE-ProRule" id="PRU00108"/>
    </source>
</evidence>
<dbReference type="SUPFAM" id="SSF46689">
    <property type="entry name" value="Homeodomain-like"/>
    <property type="match status" value="1"/>
</dbReference>
<dbReference type="PROSITE" id="PS00027">
    <property type="entry name" value="HOMEOBOX_1"/>
    <property type="match status" value="1"/>
</dbReference>
<evidence type="ECO:0000256" key="8">
    <source>
        <dbReference type="ARBA" id="ARBA00023242"/>
    </source>
</evidence>
<evidence type="ECO:0000256" key="4">
    <source>
        <dbReference type="ARBA" id="ARBA00023015"/>
    </source>
</evidence>
<evidence type="ECO:0000256" key="3">
    <source>
        <dbReference type="ARBA" id="ARBA00022473"/>
    </source>
</evidence>
<evidence type="ECO:0000256" key="1">
    <source>
        <dbReference type="ARBA" id="ARBA00004123"/>
    </source>
</evidence>
<dbReference type="CDD" id="cd00086">
    <property type="entry name" value="homeodomain"/>
    <property type="match status" value="1"/>
</dbReference>
<keyword evidence="3" id="KW-0217">Developmental protein</keyword>
<keyword evidence="6 9" id="KW-0371">Homeobox</keyword>
<dbReference type="GO" id="GO:1990837">
    <property type="term" value="F:sequence-specific double-stranded DNA binding"/>
    <property type="evidence" value="ECO:0007669"/>
    <property type="project" value="TreeGrafter"/>
</dbReference>
<proteinExistence type="inferred from homology"/>